<proteinExistence type="predicted"/>
<dbReference type="AlphaFoldDB" id="A0A836C6L4"/>
<dbReference type="PANTHER" id="PTHR15337">
    <property type="entry name" value="ANTERIOR GRADIENT PROTEIN-RELATED"/>
    <property type="match status" value="1"/>
</dbReference>
<dbReference type="EMBL" id="JAEHOE010000001">
    <property type="protein sequence ID" value="KAG2502030.1"/>
    <property type="molecule type" value="Genomic_DNA"/>
</dbReference>
<name>A0A836C6L4_9CHLO</name>
<dbReference type="OrthoDB" id="262308at2759"/>
<sequence>MLKELSLVRNRKPIMYVITTRSCADCRAFMESWGQLPRVTLSSLTAQFLAVLVLDDYLLDMNPALSPPNVDYLPRVFFADPDGTLRLEFTNEGGDRTVPFYYPKAQDVVESMRRFLAQHWEAVGTDVFRADLEEDIL</sequence>
<organism evidence="2 3">
    <name type="scientific">Edaphochlamys debaryana</name>
    <dbReference type="NCBI Taxonomy" id="47281"/>
    <lineage>
        <taxon>Eukaryota</taxon>
        <taxon>Viridiplantae</taxon>
        <taxon>Chlorophyta</taxon>
        <taxon>core chlorophytes</taxon>
        <taxon>Chlorophyceae</taxon>
        <taxon>CS clade</taxon>
        <taxon>Chlamydomonadales</taxon>
        <taxon>Chlamydomonadales incertae sedis</taxon>
        <taxon>Edaphochlamys</taxon>
    </lineage>
</organism>
<evidence type="ECO:0000313" key="2">
    <source>
        <dbReference type="EMBL" id="KAG2502030.1"/>
    </source>
</evidence>
<evidence type="ECO:0000256" key="1">
    <source>
        <dbReference type="ARBA" id="ARBA00022729"/>
    </source>
</evidence>
<reference evidence="2" key="1">
    <citation type="journal article" date="2020" name="bioRxiv">
        <title>Comparative genomics of Chlamydomonas.</title>
        <authorList>
            <person name="Craig R.J."/>
            <person name="Hasan A.R."/>
            <person name="Ness R.W."/>
            <person name="Keightley P.D."/>
        </authorList>
    </citation>
    <scope>NUCLEOTIDE SEQUENCE</scope>
    <source>
        <strain evidence="2">CCAP 11/70</strain>
    </source>
</reference>
<evidence type="ECO:0000313" key="3">
    <source>
        <dbReference type="Proteomes" id="UP000612055"/>
    </source>
</evidence>
<dbReference type="Gene3D" id="3.40.30.10">
    <property type="entry name" value="Glutaredoxin"/>
    <property type="match status" value="1"/>
</dbReference>
<accession>A0A836C6L4</accession>
<keyword evidence="1" id="KW-0732">Signal</keyword>
<dbReference type="PANTHER" id="PTHR15337:SF11">
    <property type="entry name" value="THIOREDOXIN DOMAIN-CONTAINING PROTEIN"/>
    <property type="match status" value="1"/>
</dbReference>
<dbReference type="Proteomes" id="UP000612055">
    <property type="component" value="Unassembled WGS sequence"/>
</dbReference>
<gene>
    <name evidence="2" type="ORF">HYH03_000524</name>
</gene>
<protein>
    <submittedName>
        <fullName evidence="2">Uncharacterized protein</fullName>
    </submittedName>
</protein>
<dbReference type="InterPro" id="IPR036249">
    <property type="entry name" value="Thioredoxin-like_sf"/>
</dbReference>
<comment type="caution">
    <text evidence="2">The sequence shown here is derived from an EMBL/GenBank/DDBJ whole genome shotgun (WGS) entry which is preliminary data.</text>
</comment>
<keyword evidence="3" id="KW-1185">Reference proteome</keyword>
<dbReference type="SUPFAM" id="SSF52833">
    <property type="entry name" value="Thioredoxin-like"/>
    <property type="match status" value="1"/>
</dbReference>
<dbReference type="InterPro" id="IPR051099">
    <property type="entry name" value="AGR/TXD"/>
</dbReference>